<keyword evidence="3" id="KW-1185">Reference proteome</keyword>
<dbReference type="PROSITE" id="PS51257">
    <property type="entry name" value="PROKAR_LIPOPROTEIN"/>
    <property type="match status" value="1"/>
</dbReference>
<evidence type="ECO:0000313" key="3">
    <source>
        <dbReference type="Proteomes" id="UP000187412"/>
    </source>
</evidence>
<feature type="domain" description="Copper amine oxidase-like N-terminal" evidence="1">
    <location>
        <begin position="401"/>
        <end position="492"/>
    </location>
</feature>
<dbReference type="Proteomes" id="UP000187412">
    <property type="component" value="Unassembled WGS sequence"/>
</dbReference>
<dbReference type="EMBL" id="MPTB01000018">
    <property type="protein sequence ID" value="OMD46919.1"/>
    <property type="molecule type" value="Genomic_DNA"/>
</dbReference>
<sequence length="501" mass="54392">MKARTKWLLPILALLLILAGCQTVGGLDVNKALLGDLDVKSSESSTTFSLNAVPAAGISAEDQEMVDLINSFSVNIAHVKLQDNGNVSAAGSVGYKKLTVPFTLFMDKEAIVFTAEGAKQPFYFPLESYEEEFGVEGFDPTKAQEISKLLTTFVVKNLPNPGAINVSSVNEAVYGQQLNLTKLHTEITGDELPALVKSFLKSVSKDTEGFTALISGLYDYLYPILKASGMDESLSDLGLGDLPLDDKEGVVTVAHDAAKLAVDALLLVYDNQVKNLYKSTPELNTILGKDTKLQVDLLVDSGFHIRKQNLDLKVALPASEDLPLQSISVKAETQTWNVNGAVTADAISKEGALDLSETQLTPGQTLRSFDQNSAVYKLLKDDFGITAKDIVIAPDDDYYYPIVENGTTYVPLRYLAEDLDAVVKWDPVNKAINVTDDVYGDVVVFKVGSAQVLINGKAVKISEPVFVDEYGDAYVPLRLLAEALHATVKVDEYGYIDIHRP</sequence>
<protein>
    <recommendedName>
        <fullName evidence="1">Copper amine oxidase-like N-terminal domain-containing protein</fullName>
    </recommendedName>
</protein>
<dbReference type="Pfam" id="PF07833">
    <property type="entry name" value="Cu_amine_oxidN1"/>
    <property type="match status" value="1"/>
</dbReference>
<comment type="caution">
    <text evidence="2">The sequence shown here is derived from an EMBL/GenBank/DDBJ whole genome shotgun (WGS) entry which is preliminary data.</text>
</comment>
<reference evidence="2 3" key="1">
    <citation type="submission" date="2016-10" db="EMBL/GenBank/DDBJ databases">
        <title>Paenibacillus species isolates.</title>
        <authorList>
            <person name="Beno S.M."/>
        </authorList>
    </citation>
    <scope>NUCLEOTIDE SEQUENCE [LARGE SCALE GENOMIC DNA]</scope>
    <source>
        <strain evidence="2 3">FSL H7-0744</strain>
    </source>
</reference>
<dbReference type="Gene3D" id="3.30.457.10">
    <property type="entry name" value="Copper amine oxidase-like, N-terminal domain"/>
    <property type="match status" value="1"/>
</dbReference>
<evidence type="ECO:0000259" key="1">
    <source>
        <dbReference type="Pfam" id="PF07833"/>
    </source>
</evidence>
<dbReference type="InterPro" id="IPR012854">
    <property type="entry name" value="Cu_amine_oxidase-like_N"/>
</dbReference>
<dbReference type="SUPFAM" id="SSF55383">
    <property type="entry name" value="Copper amine oxidase, domain N"/>
    <property type="match status" value="1"/>
</dbReference>
<dbReference type="InterPro" id="IPR036582">
    <property type="entry name" value="Mao_N_sf"/>
</dbReference>
<name>A0ABX3HCZ2_PAEBO</name>
<accession>A0ABX3HCZ2</accession>
<evidence type="ECO:0000313" key="2">
    <source>
        <dbReference type="EMBL" id="OMD46919.1"/>
    </source>
</evidence>
<organism evidence="2 3">
    <name type="scientific">Paenibacillus borealis</name>
    <dbReference type="NCBI Taxonomy" id="160799"/>
    <lineage>
        <taxon>Bacteria</taxon>
        <taxon>Bacillati</taxon>
        <taxon>Bacillota</taxon>
        <taxon>Bacilli</taxon>
        <taxon>Bacillales</taxon>
        <taxon>Paenibacillaceae</taxon>
        <taxon>Paenibacillus</taxon>
    </lineage>
</organism>
<proteinExistence type="predicted"/>
<gene>
    <name evidence="2" type="ORF">BSK56_15305</name>
</gene>